<gene>
    <name evidence="2" type="ORF">ACFFIT_04035</name>
</gene>
<keyword evidence="3" id="KW-1185">Reference proteome</keyword>
<organism evidence="2 3">
    <name type="scientific">Thorsellia kenyensis</name>
    <dbReference type="NCBI Taxonomy" id="1549888"/>
    <lineage>
        <taxon>Bacteria</taxon>
        <taxon>Pseudomonadati</taxon>
        <taxon>Pseudomonadota</taxon>
        <taxon>Gammaproteobacteria</taxon>
        <taxon>Enterobacterales</taxon>
        <taxon>Thorselliaceae</taxon>
        <taxon>Thorsellia</taxon>
    </lineage>
</organism>
<dbReference type="EMBL" id="JBHLXE010000043">
    <property type="protein sequence ID" value="MFC0179274.1"/>
    <property type="molecule type" value="Genomic_DNA"/>
</dbReference>
<protein>
    <submittedName>
        <fullName evidence="2">Uncharacterized protein</fullName>
    </submittedName>
</protein>
<feature type="chain" id="PRO_5046869893" evidence="1">
    <location>
        <begin position="30"/>
        <end position="292"/>
    </location>
</feature>
<name>A0ABV6C8H6_9GAMM</name>
<sequence length="292" mass="33177">MVSKLNVIKKSTLFISASIYLLGSTVVYSQDEKESTQKTEQTQNALMMTYPMNTLMLESIFDLVPSVAKQRDDEMMQLLCKLARKEITKEESLALLSEKEGWAPKTLPSPDHEFYLWVSDDFASQQTACAAYIATSLYTEPDNKEFIVNVKEDNSIEIDNAKFNEVMKIRLAIAKSNAHTFNAIGNLIKQAEILSKDKITSIPAKEIYKEIIKQQFSQIAPYYLSQIKLFYTEQTADLTLVSLNSSDYAIQNNNGEYLSYRNGELTYRVFGVDWLGNGKIMGTEQFIGVAYY</sequence>
<evidence type="ECO:0000313" key="3">
    <source>
        <dbReference type="Proteomes" id="UP001589758"/>
    </source>
</evidence>
<comment type="caution">
    <text evidence="2">The sequence shown here is derived from an EMBL/GenBank/DDBJ whole genome shotgun (WGS) entry which is preliminary data.</text>
</comment>
<dbReference type="Proteomes" id="UP001589758">
    <property type="component" value="Unassembled WGS sequence"/>
</dbReference>
<proteinExistence type="predicted"/>
<accession>A0ABV6C8H6</accession>
<keyword evidence="1" id="KW-0732">Signal</keyword>
<reference evidence="2 3" key="1">
    <citation type="submission" date="2024-09" db="EMBL/GenBank/DDBJ databases">
        <authorList>
            <person name="Sun Q."/>
            <person name="Mori K."/>
        </authorList>
    </citation>
    <scope>NUCLEOTIDE SEQUENCE [LARGE SCALE GENOMIC DNA]</scope>
    <source>
        <strain evidence="2 3">CCM 8545</strain>
    </source>
</reference>
<feature type="signal peptide" evidence="1">
    <location>
        <begin position="1"/>
        <end position="29"/>
    </location>
</feature>
<evidence type="ECO:0000313" key="2">
    <source>
        <dbReference type="EMBL" id="MFC0179274.1"/>
    </source>
</evidence>
<dbReference type="RefSeq" id="WP_385876372.1">
    <property type="nucleotide sequence ID" value="NZ_JBHLXE010000043.1"/>
</dbReference>
<evidence type="ECO:0000256" key="1">
    <source>
        <dbReference type="SAM" id="SignalP"/>
    </source>
</evidence>